<keyword evidence="2" id="KW-1185">Reference proteome</keyword>
<dbReference type="Proteomes" id="UP001333818">
    <property type="component" value="Unassembled WGS sequence"/>
</dbReference>
<dbReference type="RefSeq" id="WP_330483403.1">
    <property type="nucleotide sequence ID" value="NZ_JAZBJZ010000030.1"/>
</dbReference>
<sequence>MLIKEALEQAQYFSSLAQLVPCTCGQCFDPDNNDTGIIQTYECKQCDRVVPWCYGCDDEYFELCDACAVRLAHKEGAWDNSEVTV</sequence>
<organism evidence="1 2">
    <name type="scientific">Tumidithrix elongata BACA0141</name>
    <dbReference type="NCBI Taxonomy" id="2716417"/>
    <lineage>
        <taxon>Bacteria</taxon>
        <taxon>Bacillati</taxon>
        <taxon>Cyanobacteriota</taxon>
        <taxon>Cyanophyceae</taxon>
        <taxon>Pseudanabaenales</taxon>
        <taxon>Pseudanabaenaceae</taxon>
        <taxon>Tumidithrix</taxon>
        <taxon>Tumidithrix elongata</taxon>
    </lineage>
</organism>
<evidence type="ECO:0000313" key="2">
    <source>
        <dbReference type="Proteomes" id="UP001333818"/>
    </source>
</evidence>
<reference evidence="1" key="1">
    <citation type="submission" date="2024-01" db="EMBL/GenBank/DDBJ databases">
        <title>Bank of Algae and Cyanobacteria of the Azores (BACA) strain genomes.</title>
        <authorList>
            <person name="Luz R."/>
            <person name="Cordeiro R."/>
            <person name="Fonseca A."/>
            <person name="Goncalves V."/>
        </authorList>
    </citation>
    <scope>NUCLEOTIDE SEQUENCE</scope>
    <source>
        <strain evidence="1">BACA0141</strain>
    </source>
</reference>
<dbReference type="EMBL" id="JAZBJZ010000030">
    <property type="protein sequence ID" value="MEE3716974.1"/>
    <property type="molecule type" value="Genomic_DNA"/>
</dbReference>
<gene>
    <name evidence="1" type="ORF">V2H45_09475</name>
</gene>
<accession>A0AAW9PYJ2</accession>
<protein>
    <recommendedName>
        <fullName evidence="3">ZZ-type domain-containing protein</fullName>
    </recommendedName>
</protein>
<evidence type="ECO:0000313" key="1">
    <source>
        <dbReference type="EMBL" id="MEE3716974.1"/>
    </source>
</evidence>
<evidence type="ECO:0008006" key="3">
    <source>
        <dbReference type="Google" id="ProtNLM"/>
    </source>
</evidence>
<name>A0AAW9PYJ2_9CYAN</name>
<dbReference type="AlphaFoldDB" id="A0AAW9PYJ2"/>
<comment type="caution">
    <text evidence="1">The sequence shown here is derived from an EMBL/GenBank/DDBJ whole genome shotgun (WGS) entry which is preliminary data.</text>
</comment>
<proteinExistence type="predicted"/>